<dbReference type="InterPro" id="IPR012328">
    <property type="entry name" value="Chalcone/stilbene_synt_C"/>
</dbReference>
<dbReference type="CDD" id="cd00831">
    <property type="entry name" value="CHS_like"/>
    <property type="match status" value="1"/>
</dbReference>
<dbReference type="InterPro" id="IPR011141">
    <property type="entry name" value="Polyketide_synthase_type-III"/>
</dbReference>
<feature type="domain" description="Chalcone/stilbene synthase N-terminal" evidence="4">
    <location>
        <begin position="3"/>
        <end position="210"/>
    </location>
</feature>
<sequence>MSTIASIATAVPRYRQEQMQIFEVVKQMHTNTQEDERKLRFMYRSSGIDTRYSVVPDFCPERGDKKILVDSEGMTVSKKLEDRLAIYDEEAIKLAVEVVDKCLPEGMDKNCITHLITVSCTGMKAPGLDIDLIRQLGLRRDIGRTSVNFMGCYAAIHGLKHAHYIAEKEPDAKVVLVCVELCTLHFQTDQAIDNVTSTIIFSDGAAAVLVEGANTSHKGWRIADFYSEINFDGIDEMAWRISAEGFLMTLTSQIPPMLERTCGAVIDRALNRYGMAKNDVDLWCVHPGGKKILEAIERGTDISKEQLADSYEILRNYGNMSSPTILFVLEKMIKNPAYTTAQKNMVGMAFGPGLTLETFHLSHA</sequence>
<dbReference type="GO" id="GO:0030639">
    <property type="term" value="P:polyketide biosynthetic process"/>
    <property type="evidence" value="ECO:0007669"/>
    <property type="project" value="TreeGrafter"/>
</dbReference>
<dbReference type="PANTHER" id="PTHR11877:SF46">
    <property type="entry name" value="TYPE III POLYKETIDE SYNTHASE A"/>
    <property type="match status" value="1"/>
</dbReference>
<dbReference type="PIRSF" id="PIRSF000451">
    <property type="entry name" value="PKS_III"/>
    <property type="match status" value="1"/>
</dbReference>
<evidence type="ECO:0000259" key="4">
    <source>
        <dbReference type="Pfam" id="PF00195"/>
    </source>
</evidence>
<comment type="similarity">
    <text evidence="1">Belongs to the thiolase-like superfamily. Chalcone/stilbene synthases family.</text>
</comment>
<dbReference type="Gene3D" id="3.40.47.10">
    <property type="match status" value="2"/>
</dbReference>
<protein>
    <submittedName>
        <fullName evidence="6">Type III polyketide synthase</fullName>
    </submittedName>
</protein>
<dbReference type="PANTHER" id="PTHR11877">
    <property type="entry name" value="HYDROXYMETHYLGLUTARYL-COA SYNTHASE"/>
    <property type="match status" value="1"/>
</dbReference>
<evidence type="ECO:0000259" key="5">
    <source>
        <dbReference type="Pfam" id="PF02797"/>
    </source>
</evidence>
<dbReference type="GO" id="GO:0016747">
    <property type="term" value="F:acyltransferase activity, transferring groups other than amino-acyl groups"/>
    <property type="evidence" value="ECO:0007669"/>
    <property type="project" value="InterPro"/>
</dbReference>
<evidence type="ECO:0000256" key="1">
    <source>
        <dbReference type="ARBA" id="ARBA00005531"/>
    </source>
</evidence>
<dbReference type="Pfam" id="PF02797">
    <property type="entry name" value="Chal_sti_synt_C"/>
    <property type="match status" value="1"/>
</dbReference>
<dbReference type="RefSeq" id="WP_136898911.1">
    <property type="nucleotide sequence ID" value="NZ_SUME01000001.1"/>
</dbReference>
<organism evidence="6 7">
    <name type="scientific">Sphingobacterium olei</name>
    <dbReference type="NCBI Taxonomy" id="2571155"/>
    <lineage>
        <taxon>Bacteria</taxon>
        <taxon>Pseudomonadati</taxon>
        <taxon>Bacteroidota</taxon>
        <taxon>Sphingobacteriia</taxon>
        <taxon>Sphingobacteriales</taxon>
        <taxon>Sphingobacteriaceae</taxon>
        <taxon>Sphingobacterium</taxon>
    </lineage>
</organism>
<evidence type="ECO:0000256" key="3">
    <source>
        <dbReference type="PIRSR" id="PIRSR000451-1"/>
    </source>
</evidence>
<accession>A0A4U0P7L1</accession>
<name>A0A4U0P7L1_9SPHI</name>
<feature type="domain" description="Chalcone/stilbene synthase C-terminal" evidence="5">
    <location>
        <begin position="237"/>
        <end position="361"/>
    </location>
</feature>
<evidence type="ECO:0000313" key="7">
    <source>
        <dbReference type="Proteomes" id="UP000306808"/>
    </source>
</evidence>
<comment type="caution">
    <text evidence="6">The sequence shown here is derived from an EMBL/GenBank/DDBJ whole genome shotgun (WGS) entry which is preliminary data.</text>
</comment>
<dbReference type="AlphaFoldDB" id="A0A4U0P7L1"/>
<gene>
    <name evidence="6" type="ORF">FAZ15_00060</name>
</gene>
<dbReference type="Pfam" id="PF00195">
    <property type="entry name" value="Chal_sti_synt_N"/>
    <property type="match status" value="1"/>
</dbReference>
<reference evidence="6 7" key="1">
    <citation type="submission" date="2019-04" db="EMBL/GenBank/DDBJ databases">
        <title>Sphingobacterium olei sp. nov., isolated from oil-contaminated soil.</title>
        <authorList>
            <person name="Liu B."/>
        </authorList>
    </citation>
    <scope>NUCLEOTIDE SEQUENCE [LARGE SCALE GENOMIC DNA]</scope>
    <source>
        <strain evidence="6 7">HAL-9</strain>
    </source>
</reference>
<evidence type="ECO:0000256" key="2">
    <source>
        <dbReference type="ARBA" id="ARBA00022679"/>
    </source>
</evidence>
<dbReference type="Proteomes" id="UP000306808">
    <property type="component" value="Unassembled WGS sequence"/>
</dbReference>
<keyword evidence="7" id="KW-1185">Reference proteome</keyword>
<dbReference type="EMBL" id="SUME01000001">
    <property type="protein sequence ID" value="TJZ62742.1"/>
    <property type="molecule type" value="Genomic_DNA"/>
</dbReference>
<feature type="active site" description="Acyl-thioester intermediate" evidence="3">
    <location>
        <position position="152"/>
    </location>
</feature>
<dbReference type="OrthoDB" id="9786288at2"/>
<dbReference type="SUPFAM" id="SSF53901">
    <property type="entry name" value="Thiolase-like"/>
    <property type="match status" value="1"/>
</dbReference>
<evidence type="ECO:0000313" key="6">
    <source>
        <dbReference type="EMBL" id="TJZ62742.1"/>
    </source>
</evidence>
<dbReference type="InterPro" id="IPR016039">
    <property type="entry name" value="Thiolase-like"/>
</dbReference>
<proteinExistence type="inferred from homology"/>
<keyword evidence="2" id="KW-0808">Transferase</keyword>
<dbReference type="InterPro" id="IPR001099">
    <property type="entry name" value="Chalcone/stilbene_synt_N"/>
</dbReference>